<dbReference type="Proteomes" id="UP000237246">
    <property type="component" value="Unassembled WGS sequence"/>
</dbReference>
<evidence type="ECO:0000313" key="3">
    <source>
        <dbReference type="Proteomes" id="UP000237246"/>
    </source>
</evidence>
<comment type="caution">
    <text evidence="2">The sequence shown here is derived from an EMBL/GenBank/DDBJ whole genome shotgun (WGS) entry which is preliminary data.</text>
</comment>
<protein>
    <submittedName>
        <fullName evidence="2">Uncharacterized protein</fullName>
    </submittedName>
</protein>
<accession>A0A2P4T0T3</accession>
<keyword evidence="3" id="KW-1185">Reference proteome</keyword>
<organism evidence="2 3">
    <name type="scientific">Bambusicola thoracicus</name>
    <name type="common">Chinese bamboo-partridge</name>
    <name type="synonym">Perdix thoracica</name>
    <dbReference type="NCBI Taxonomy" id="9083"/>
    <lineage>
        <taxon>Eukaryota</taxon>
        <taxon>Metazoa</taxon>
        <taxon>Chordata</taxon>
        <taxon>Craniata</taxon>
        <taxon>Vertebrata</taxon>
        <taxon>Euteleostomi</taxon>
        <taxon>Archelosauria</taxon>
        <taxon>Archosauria</taxon>
        <taxon>Dinosauria</taxon>
        <taxon>Saurischia</taxon>
        <taxon>Theropoda</taxon>
        <taxon>Coelurosauria</taxon>
        <taxon>Aves</taxon>
        <taxon>Neognathae</taxon>
        <taxon>Galloanserae</taxon>
        <taxon>Galliformes</taxon>
        <taxon>Phasianidae</taxon>
        <taxon>Perdicinae</taxon>
        <taxon>Bambusicola</taxon>
    </lineage>
</organism>
<gene>
    <name evidence="2" type="ORF">CIB84_006273</name>
</gene>
<dbReference type="AlphaFoldDB" id="A0A2P4T0T3"/>
<reference evidence="2 3" key="1">
    <citation type="submission" date="2018-01" db="EMBL/GenBank/DDBJ databases">
        <title>Comparison of the Chinese Bamboo Partridge and Red Junglefowl genome sequences highlights the importance of demography in genome evolution.</title>
        <authorList>
            <person name="Tiley G.P."/>
            <person name="Kimball R.T."/>
            <person name="Braun E.L."/>
            <person name="Burleigh J.G."/>
        </authorList>
    </citation>
    <scope>NUCLEOTIDE SEQUENCE [LARGE SCALE GENOMIC DNA]</scope>
    <source>
        <strain evidence="2">RTK389</strain>
        <tissue evidence="2">Blood</tissue>
    </source>
</reference>
<feature type="region of interest" description="Disordered" evidence="1">
    <location>
        <begin position="1"/>
        <end position="39"/>
    </location>
</feature>
<sequence length="89" mass="9793">MPTRGDYRRYPRPGQAKSKEGNAVKGFRMGINEPNPSHSPSVLIQLEKLYLNAERKTAAPPGRCLPLFLHTSEDEAVDVMNGLLTPFGG</sequence>
<evidence type="ECO:0000313" key="2">
    <source>
        <dbReference type="EMBL" id="POI29978.1"/>
    </source>
</evidence>
<dbReference type="EMBL" id="PPHD01013445">
    <property type="protein sequence ID" value="POI29978.1"/>
    <property type="molecule type" value="Genomic_DNA"/>
</dbReference>
<evidence type="ECO:0000256" key="1">
    <source>
        <dbReference type="SAM" id="MobiDB-lite"/>
    </source>
</evidence>
<proteinExistence type="predicted"/>
<name>A0A2P4T0T3_BAMTH</name>